<proteinExistence type="predicted"/>
<dbReference type="InterPro" id="IPR011059">
    <property type="entry name" value="Metal-dep_hydrolase_composite"/>
</dbReference>
<dbReference type="SUPFAM" id="SSF51556">
    <property type="entry name" value="Metallo-dependent hydrolases"/>
    <property type="match status" value="1"/>
</dbReference>
<dbReference type="KEGG" id="mbet:N8K70_04275"/>
<sequence length="408" mass="43295">MHISAPTRLRGATLADGSVVDVTLVDDRVTRIEPAAGDALGPAEIDLSEHLLLTAPADPHAHLDKALSWDAIRPPSGDLRTAIAAWRSYVATINSAEISSRATRAVQAYLVNGTTAIRTHADVPAEGDPVRAVRALAEVRERFAGRVRLEIVALAGPDTTDDRIDAALDAGADLVGGAPHLADDQLADLHRLLDIAQRRGVGADLHVDEDLRHGETLEAYAERTRDWSVVRSAGHCVRLSTLPAPRFDHVARAVADAGIGVIANPMTNLWLQGWDEPVATPRGIAPLDRLRRAGVRTAAGGDNVRDPFNPLGRADAFETAMLLVVAGHLPIDDAWRAVSDDARTVMALPEAGPRVGAVAELLAVRAASLPEAMATAPADRIVFSRGRVVARSTTTRWIDSGAGKEDTA</sequence>
<dbReference type="Gene3D" id="2.30.40.10">
    <property type="entry name" value="Urease, subunit C, domain 1"/>
    <property type="match status" value="1"/>
</dbReference>
<keyword evidence="3" id="KW-1185">Reference proteome</keyword>
<organism evidence="2 3">
    <name type="scientific">Microbacterium betulae</name>
    <dbReference type="NCBI Taxonomy" id="2981139"/>
    <lineage>
        <taxon>Bacteria</taxon>
        <taxon>Bacillati</taxon>
        <taxon>Actinomycetota</taxon>
        <taxon>Actinomycetes</taxon>
        <taxon>Micrococcales</taxon>
        <taxon>Microbacteriaceae</taxon>
        <taxon>Microbacterium</taxon>
    </lineage>
</organism>
<dbReference type="Proteomes" id="UP001305498">
    <property type="component" value="Chromosome"/>
</dbReference>
<dbReference type="PANTHER" id="PTHR32027">
    <property type="entry name" value="CYTOSINE DEAMINASE"/>
    <property type="match status" value="1"/>
</dbReference>
<dbReference type="EMBL" id="CP118157">
    <property type="protein sequence ID" value="WOF23906.1"/>
    <property type="molecule type" value="Genomic_DNA"/>
</dbReference>
<dbReference type="InterPro" id="IPR032466">
    <property type="entry name" value="Metal_Hydrolase"/>
</dbReference>
<dbReference type="PANTHER" id="PTHR32027:SF9">
    <property type="entry name" value="BLL3847 PROTEIN"/>
    <property type="match status" value="1"/>
</dbReference>
<dbReference type="RefSeq" id="WP_317140378.1">
    <property type="nucleotide sequence ID" value="NZ_CP118157.1"/>
</dbReference>
<reference evidence="2 3" key="1">
    <citation type="submission" date="2023-02" db="EMBL/GenBank/DDBJ databases">
        <title>Microbacterium betulae sp. nov., isolated from birch wood.</title>
        <authorList>
            <person name="Pasciak M."/>
            <person name="Pawlik K.J."/>
            <person name="Martynowski D."/>
            <person name="Laczmanski L."/>
            <person name="Ciekot J."/>
            <person name="Szponar B."/>
            <person name="Wojcik-Fatla A."/>
            <person name="Mackiewicz B."/>
            <person name="Farian E."/>
            <person name="Cholewa G."/>
            <person name="Cholewa A."/>
            <person name="Dutkiewicz J."/>
        </authorList>
    </citation>
    <scope>NUCLEOTIDE SEQUENCE [LARGE SCALE GENOMIC DNA]</scope>
    <source>
        <strain evidence="2 3">AB</strain>
    </source>
</reference>
<dbReference type="Gene3D" id="3.20.20.140">
    <property type="entry name" value="Metal-dependent hydrolases"/>
    <property type="match status" value="1"/>
</dbReference>
<dbReference type="InterPro" id="IPR052349">
    <property type="entry name" value="Metallo-hydrolase_Enzymes"/>
</dbReference>
<name>A0AA97FIN7_9MICO</name>
<dbReference type="AlphaFoldDB" id="A0AA97FIN7"/>
<evidence type="ECO:0000259" key="1">
    <source>
        <dbReference type="Pfam" id="PF07969"/>
    </source>
</evidence>
<evidence type="ECO:0000313" key="3">
    <source>
        <dbReference type="Proteomes" id="UP001305498"/>
    </source>
</evidence>
<gene>
    <name evidence="2" type="ORF">N8K70_04275</name>
</gene>
<dbReference type="Pfam" id="PF07969">
    <property type="entry name" value="Amidohydro_3"/>
    <property type="match status" value="1"/>
</dbReference>
<dbReference type="GO" id="GO:0016814">
    <property type="term" value="F:hydrolase activity, acting on carbon-nitrogen (but not peptide) bonds, in cyclic amidines"/>
    <property type="evidence" value="ECO:0007669"/>
    <property type="project" value="TreeGrafter"/>
</dbReference>
<evidence type="ECO:0000313" key="2">
    <source>
        <dbReference type="EMBL" id="WOF23906.1"/>
    </source>
</evidence>
<feature type="domain" description="Amidohydrolase 3" evidence="1">
    <location>
        <begin position="108"/>
        <end position="389"/>
    </location>
</feature>
<protein>
    <submittedName>
        <fullName evidence="2">Amidohydrolase family protein</fullName>
    </submittedName>
</protein>
<accession>A0AA97FIN7</accession>
<dbReference type="InterPro" id="IPR013108">
    <property type="entry name" value="Amidohydro_3"/>
</dbReference>